<dbReference type="InterPro" id="IPR011993">
    <property type="entry name" value="PH-like_dom_sf"/>
</dbReference>
<organism evidence="2 3">
    <name type="scientific">Stentor coeruleus</name>
    <dbReference type="NCBI Taxonomy" id="5963"/>
    <lineage>
        <taxon>Eukaryota</taxon>
        <taxon>Sar</taxon>
        <taxon>Alveolata</taxon>
        <taxon>Ciliophora</taxon>
        <taxon>Postciliodesmatophora</taxon>
        <taxon>Heterotrichea</taxon>
        <taxon>Heterotrichida</taxon>
        <taxon>Stentoridae</taxon>
        <taxon>Stentor</taxon>
    </lineage>
</organism>
<comment type="caution">
    <text evidence="2">The sequence shown here is derived from an EMBL/GenBank/DDBJ whole genome shotgun (WGS) entry which is preliminary data.</text>
</comment>
<dbReference type="SUPFAM" id="SSF50729">
    <property type="entry name" value="PH domain-like"/>
    <property type="match status" value="1"/>
</dbReference>
<protein>
    <recommendedName>
        <fullName evidence="1">PH domain-containing protein</fullName>
    </recommendedName>
</protein>
<dbReference type="Gene3D" id="2.60.120.820">
    <property type="entry name" value="PHR domain"/>
    <property type="match status" value="1"/>
</dbReference>
<dbReference type="InterPro" id="IPR012983">
    <property type="entry name" value="PHR"/>
</dbReference>
<reference evidence="2 3" key="1">
    <citation type="submission" date="2016-11" db="EMBL/GenBank/DDBJ databases">
        <title>The macronuclear genome of Stentor coeruleus: a giant cell with tiny introns.</title>
        <authorList>
            <person name="Slabodnick M."/>
            <person name="Ruby J.G."/>
            <person name="Reiff S.B."/>
            <person name="Swart E.C."/>
            <person name="Gosai S."/>
            <person name="Prabakaran S."/>
            <person name="Witkowska E."/>
            <person name="Larue G.E."/>
            <person name="Fisher S."/>
            <person name="Freeman R.M."/>
            <person name="Gunawardena J."/>
            <person name="Chu W."/>
            <person name="Stover N.A."/>
            <person name="Gregory B.D."/>
            <person name="Nowacki M."/>
            <person name="Derisi J."/>
            <person name="Roy S.W."/>
            <person name="Marshall W.F."/>
            <person name="Sood P."/>
        </authorList>
    </citation>
    <scope>NUCLEOTIDE SEQUENCE [LARGE SCALE GENOMIC DNA]</scope>
    <source>
        <strain evidence="2">WM001</strain>
    </source>
</reference>
<dbReference type="AlphaFoldDB" id="A0A1R2BBF7"/>
<evidence type="ECO:0000313" key="2">
    <source>
        <dbReference type="EMBL" id="OMJ74087.1"/>
    </source>
</evidence>
<dbReference type="InterPro" id="IPR038648">
    <property type="entry name" value="PHR_sf"/>
</dbReference>
<proteinExistence type="predicted"/>
<evidence type="ECO:0000313" key="3">
    <source>
        <dbReference type="Proteomes" id="UP000187209"/>
    </source>
</evidence>
<dbReference type="OrthoDB" id="10263923at2759"/>
<name>A0A1R2BBF7_9CILI</name>
<dbReference type="PANTHER" id="PTHR14336">
    <property type="entry name" value="TANDEM PH DOMAIN CONTAINING PROTEIN"/>
    <property type="match status" value="1"/>
</dbReference>
<dbReference type="InterPro" id="IPR001849">
    <property type="entry name" value="PH_domain"/>
</dbReference>
<evidence type="ECO:0000259" key="1">
    <source>
        <dbReference type="PROSITE" id="PS50003"/>
    </source>
</evidence>
<dbReference type="Gene3D" id="2.30.29.30">
    <property type="entry name" value="Pleckstrin-homology domain (PH domain)/Phosphotyrosine-binding domain (PTB)"/>
    <property type="match status" value="1"/>
</dbReference>
<gene>
    <name evidence="2" type="ORF">SteCoe_27070</name>
</gene>
<dbReference type="PANTHER" id="PTHR14336:SF8">
    <property type="entry name" value="PROTEIN OPY1"/>
    <property type="match status" value="1"/>
</dbReference>
<dbReference type="Proteomes" id="UP000187209">
    <property type="component" value="Unassembled WGS sequence"/>
</dbReference>
<dbReference type="InterPro" id="IPR051707">
    <property type="entry name" value="PI-Interact_SigTrans_Reg"/>
</dbReference>
<keyword evidence="3" id="KW-1185">Reference proteome</keyword>
<dbReference type="EMBL" id="MPUH01000775">
    <property type="protein sequence ID" value="OMJ74087.1"/>
    <property type="molecule type" value="Genomic_DNA"/>
</dbReference>
<dbReference type="Pfam" id="PF08005">
    <property type="entry name" value="PHR"/>
    <property type="match status" value="1"/>
</dbReference>
<accession>A0A1R2BBF7</accession>
<dbReference type="PROSITE" id="PS50003">
    <property type="entry name" value="PH_DOMAIN"/>
    <property type="match status" value="1"/>
</dbReference>
<dbReference type="Pfam" id="PF00169">
    <property type="entry name" value="PH"/>
    <property type="match status" value="1"/>
</dbReference>
<sequence>MDKQIIKAGWIEKKSHYLKKWRKRWLVLRSTSLATYKTESHHGKSTMEIPITSIIDASPLATEQNNDFIFTVTVAEEKFHLKTNNDGEMCAWLNLINHTRNGNRISSFSSPNYYHESKAMSDESLITSFTKMKELLFKREEELLGNLDELYKIYVDKATQEHSEISEKYEQECRNYEKITSVLETSTSVISKTREIQNATKVHFNFKELEAFNVSKLVVSIQEENLDKLIKSCITVCLGNPSEVMIRRTHITRALKWRYTGERIDAITFSVNKDIKLTGVGLCTPYKPGRITYVKEFEVLKGSSTNSSSIYRHSQIVPIHSNPESSIFKVIMEKQVLIKKDSKYTVYFLNGGAHTYKCVDCVSIVEGPDRVVWTFINSIFSPNHQSNRCDIVCGPIADFYFMVV</sequence>
<feature type="domain" description="PH" evidence="1">
    <location>
        <begin position="4"/>
        <end position="101"/>
    </location>
</feature>
<dbReference type="SMART" id="SM00233">
    <property type="entry name" value="PH"/>
    <property type="match status" value="1"/>
</dbReference>